<dbReference type="PANTHER" id="PTHR32089">
    <property type="entry name" value="METHYL-ACCEPTING CHEMOTAXIS PROTEIN MCPB"/>
    <property type="match status" value="1"/>
</dbReference>
<feature type="domain" description="Methyl-accepting transducer" evidence="5">
    <location>
        <begin position="401"/>
        <end position="630"/>
    </location>
</feature>
<gene>
    <name evidence="7" type="ordered locus">Tresu_0135</name>
</gene>
<accession>F2NUZ7</accession>
<dbReference type="CDD" id="cd06225">
    <property type="entry name" value="HAMP"/>
    <property type="match status" value="1"/>
</dbReference>
<keyword evidence="8" id="KW-1185">Reference proteome</keyword>
<comment type="similarity">
    <text evidence="2">Belongs to the methyl-accepting chemotaxis (MCP) protein family.</text>
</comment>
<dbReference type="Pfam" id="PF00672">
    <property type="entry name" value="HAMP"/>
    <property type="match status" value="1"/>
</dbReference>
<dbReference type="GO" id="GO:0016020">
    <property type="term" value="C:membrane"/>
    <property type="evidence" value="ECO:0007669"/>
    <property type="project" value="InterPro"/>
</dbReference>
<proteinExistence type="inferred from homology"/>
<dbReference type="PROSITE" id="PS50885">
    <property type="entry name" value="HAMP"/>
    <property type="match status" value="1"/>
</dbReference>
<sequence>MEKKKSIYFTLVAISVALSVVVSVCVSLVLYNMISGEITGMKKMELRASSDRMHVLFTARQKNLEKKLSVILDKIDWNSISSQDEIFSRLSEVQEEAELYSVILAKNSGETIFSAGKNSSASLASEKKALSNAAGGKLNSCVSLKNDEVLATAAARFPAISGSVLVIQQEISDHGWLSEYGSTLGCSMNIFIEDTCVESSDIGENGKPKTGGKMGSPFIIGEVYKSRHVLELIDRYKGNVSATVFSPIDSDDGNAMLYLGINLKELEKSSSRLIKLSLPVVVAAILLSLGIILFIILQIVTKPLKRTSAAFKKLNGESGTSDLTIKIDAKNENEIGEMIDSVNHFIGTLRGLLTDVNSAESQLESIGTSLASTSQESASAVSQIMSNILSVKNQIEKQNKTLDEVQGILDSSSRGIESLEKNIEDQSAKITESSSFIEKMVADIAEMSESVANLAGEYKELIRITDSGKTRQNEMADEIKNMAEQSKNLADANSVISQIASQTNLLAMNAAIEAAHAGEAGKGFSVVADEIRKLAENSAAQSNSIKKELETIGQVIAKVVETSEISVKEFEKITEKVSSTESLVQNVDSTMSHQHESSKQVLANLQDVDDTTSTVLKTAKEISAAIENVATAAGNLDMLAQQVEGSMDEMSEGVKEINTSAQNISEMAQTTHDSIKVMDSVLSKFKI</sequence>
<feature type="transmembrane region" description="Helical" evidence="4">
    <location>
        <begin position="6"/>
        <end position="34"/>
    </location>
</feature>
<dbReference type="SUPFAM" id="SSF58104">
    <property type="entry name" value="Methyl-accepting chemotaxis protein (MCP) signaling domain"/>
    <property type="match status" value="1"/>
</dbReference>
<keyword evidence="4" id="KW-0812">Transmembrane</keyword>
<dbReference type="InterPro" id="IPR003660">
    <property type="entry name" value="HAMP_dom"/>
</dbReference>
<evidence type="ECO:0000256" key="4">
    <source>
        <dbReference type="SAM" id="Phobius"/>
    </source>
</evidence>
<keyword evidence="1 3" id="KW-0807">Transducer</keyword>
<feature type="domain" description="HAMP" evidence="6">
    <location>
        <begin position="298"/>
        <end position="354"/>
    </location>
</feature>
<keyword evidence="4" id="KW-1133">Transmembrane helix</keyword>
<dbReference type="Gene3D" id="6.10.340.10">
    <property type="match status" value="1"/>
</dbReference>
<dbReference type="HOGENOM" id="CLU_400582_0_0_12"/>
<evidence type="ECO:0000313" key="8">
    <source>
        <dbReference type="Proteomes" id="UP000006852"/>
    </source>
</evidence>
<dbReference type="Gene3D" id="1.10.287.950">
    <property type="entry name" value="Methyl-accepting chemotaxis protein"/>
    <property type="match status" value="1"/>
</dbReference>
<protein>
    <submittedName>
        <fullName evidence="7">Methyl-accepting chemotaxis sensory transducer</fullName>
    </submittedName>
</protein>
<evidence type="ECO:0000256" key="2">
    <source>
        <dbReference type="ARBA" id="ARBA00029447"/>
    </source>
</evidence>
<evidence type="ECO:0000256" key="1">
    <source>
        <dbReference type="ARBA" id="ARBA00023224"/>
    </source>
</evidence>
<dbReference type="InterPro" id="IPR004089">
    <property type="entry name" value="MCPsignal_dom"/>
</dbReference>
<dbReference type="EMBL" id="CP002631">
    <property type="protein sequence ID" value="AEB13101.1"/>
    <property type="molecule type" value="Genomic_DNA"/>
</dbReference>
<dbReference type="RefSeq" id="WP_013700412.1">
    <property type="nucleotide sequence ID" value="NC_015385.1"/>
</dbReference>
<reference evidence="7 8" key="1">
    <citation type="journal article" date="2011" name="Stand. Genomic Sci.">
        <title>Complete genome sequence of Treponema succinifaciens type strain (6091).</title>
        <authorList>
            <person name="Han C."/>
            <person name="Gronow S."/>
            <person name="Teshima H."/>
            <person name="Lapidus A."/>
            <person name="Nolan M."/>
            <person name="Lucas S."/>
            <person name="Hammon N."/>
            <person name="Deshpande S."/>
            <person name="Cheng J.F."/>
            <person name="Zeytun A."/>
            <person name="Tapia R."/>
            <person name="Goodwin L."/>
            <person name="Pitluck S."/>
            <person name="Liolios K."/>
            <person name="Pagani I."/>
            <person name="Ivanova N."/>
            <person name="Mavromatis K."/>
            <person name="Mikhailova N."/>
            <person name="Huntemann M."/>
            <person name="Pati A."/>
            <person name="Chen A."/>
            <person name="Palaniappan K."/>
            <person name="Land M."/>
            <person name="Hauser L."/>
            <person name="Brambilla E.M."/>
            <person name="Rohde M."/>
            <person name="Goker M."/>
            <person name="Woyke T."/>
            <person name="Bristow J."/>
            <person name="Eisen J.A."/>
            <person name="Markowitz V."/>
            <person name="Hugenholtz P."/>
            <person name="Kyrpides N.C."/>
            <person name="Klenk H.P."/>
            <person name="Detter J.C."/>
        </authorList>
    </citation>
    <scope>NUCLEOTIDE SEQUENCE [LARGE SCALE GENOMIC DNA]</scope>
    <source>
        <strain evidence="8">ATCC 33096 / DSM 2489 / 6091</strain>
    </source>
</reference>
<dbReference type="OrthoDB" id="243053at2"/>
<name>F2NUZ7_TRES6</name>
<keyword evidence="4" id="KW-0472">Membrane</keyword>
<dbReference type="SMART" id="SM00304">
    <property type="entry name" value="HAMP"/>
    <property type="match status" value="2"/>
</dbReference>
<evidence type="ECO:0000313" key="7">
    <source>
        <dbReference type="EMBL" id="AEB13101.1"/>
    </source>
</evidence>
<dbReference type="eggNOG" id="COG0840">
    <property type="taxonomic scope" value="Bacteria"/>
</dbReference>
<organism evidence="7 8">
    <name type="scientific">Treponema succinifaciens (strain ATCC 33096 / DSM 2489 / 6091)</name>
    <dbReference type="NCBI Taxonomy" id="869209"/>
    <lineage>
        <taxon>Bacteria</taxon>
        <taxon>Pseudomonadati</taxon>
        <taxon>Spirochaetota</taxon>
        <taxon>Spirochaetia</taxon>
        <taxon>Spirochaetales</taxon>
        <taxon>Treponemataceae</taxon>
        <taxon>Treponema</taxon>
    </lineage>
</organism>
<dbReference type="SMART" id="SM00283">
    <property type="entry name" value="MA"/>
    <property type="match status" value="1"/>
</dbReference>
<dbReference type="GO" id="GO:0007165">
    <property type="term" value="P:signal transduction"/>
    <property type="evidence" value="ECO:0007669"/>
    <property type="project" value="UniProtKB-KW"/>
</dbReference>
<reference evidence="8" key="2">
    <citation type="submission" date="2011-04" db="EMBL/GenBank/DDBJ databases">
        <title>The complete genome of chromosome of Treponema succinifaciens DSM 2489.</title>
        <authorList>
            <person name="Lucas S."/>
            <person name="Copeland A."/>
            <person name="Lapidus A."/>
            <person name="Bruce D."/>
            <person name="Goodwin L."/>
            <person name="Pitluck S."/>
            <person name="Peters L."/>
            <person name="Kyrpides N."/>
            <person name="Mavromatis K."/>
            <person name="Ivanova N."/>
            <person name="Ovchinnikova G."/>
            <person name="Teshima H."/>
            <person name="Detter J.C."/>
            <person name="Tapia R."/>
            <person name="Han C."/>
            <person name="Land M."/>
            <person name="Hauser L."/>
            <person name="Markowitz V."/>
            <person name="Cheng J.-F."/>
            <person name="Hugenholtz P."/>
            <person name="Woyke T."/>
            <person name="Wu D."/>
            <person name="Gronow S."/>
            <person name="Wellnitz S."/>
            <person name="Brambilla E."/>
            <person name="Klenk H.-P."/>
            <person name="Eisen J.A."/>
        </authorList>
    </citation>
    <scope>NUCLEOTIDE SEQUENCE [LARGE SCALE GENOMIC DNA]</scope>
    <source>
        <strain evidence="8">ATCC 33096 / DSM 2489 / 6091</strain>
    </source>
</reference>
<evidence type="ECO:0000259" key="5">
    <source>
        <dbReference type="PROSITE" id="PS50111"/>
    </source>
</evidence>
<dbReference type="Pfam" id="PF00015">
    <property type="entry name" value="MCPsignal"/>
    <property type="match status" value="1"/>
</dbReference>
<dbReference type="STRING" id="869209.Tresu_0135"/>
<dbReference type="Proteomes" id="UP000006852">
    <property type="component" value="Chromosome"/>
</dbReference>
<feature type="transmembrane region" description="Helical" evidence="4">
    <location>
        <begin position="276"/>
        <end position="300"/>
    </location>
</feature>
<dbReference type="AlphaFoldDB" id="F2NUZ7"/>
<dbReference type="GeneID" id="302997377"/>
<dbReference type="PANTHER" id="PTHR32089:SF112">
    <property type="entry name" value="LYSOZYME-LIKE PROTEIN-RELATED"/>
    <property type="match status" value="1"/>
</dbReference>
<evidence type="ECO:0000259" key="6">
    <source>
        <dbReference type="PROSITE" id="PS50885"/>
    </source>
</evidence>
<dbReference type="PROSITE" id="PS50111">
    <property type="entry name" value="CHEMOTAXIS_TRANSDUC_2"/>
    <property type="match status" value="1"/>
</dbReference>
<evidence type="ECO:0000256" key="3">
    <source>
        <dbReference type="PROSITE-ProRule" id="PRU00284"/>
    </source>
</evidence>
<dbReference type="KEGG" id="tsu:Tresu_0135"/>